<feature type="binding site" evidence="2">
    <location>
        <begin position="437"/>
        <end position="438"/>
    </location>
    <ligand>
        <name>L-glutamate</name>
        <dbReference type="ChEBI" id="CHEBI:29985"/>
    </ligand>
</feature>
<dbReference type="PRINTS" id="PR01210">
    <property type="entry name" value="GGTRANSPTASE"/>
</dbReference>
<dbReference type="EC" id="2.3.2.2" evidence="3"/>
<keyword evidence="3" id="KW-0808">Transferase</keyword>
<name>A0A8H6SGF7_9AGAR</name>
<comment type="pathway">
    <text evidence="3">Sulfur metabolism; glutathione metabolism.</text>
</comment>
<proteinExistence type="predicted"/>
<keyword evidence="4" id="KW-0732">Signal</keyword>
<dbReference type="InterPro" id="IPR043137">
    <property type="entry name" value="GGT_ssub_C"/>
</dbReference>
<dbReference type="InterPro" id="IPR000101">
    <property type="entry name" value="GGT_peptidase"/>
</dbReference>
<feature type="active site" description="Nucleophile" evidence="1">
    <location>
        <position position="368"/>
    </location>
</feature>
<comment type="catalytic activity">
    <reaction evidence="3">
        <text>glutathione + H2O = L-cysteinylglycine + L-glutamate</text>
        <dbReference type="Rhea" id="RHEA:28807"/>
        <dbReference type="ChEBI" id="CHEBI:15377"/>
        <dbReference type="ChEBI" id="CHEBI:29985"/>
        <dbReference type="ChEBI" id="CHEBI:57925"/>
        <dbReference type="ChEBI" id="CHEBI:61694"/>
        <dbReference type="EC" id="3.4.19.13"/>
    </reaction>
</comment>
<gene>
    <name evidence="5" type="ORF">MIND_00862000</name>
</gene>
<protein>
    <recommendedName>
        <fullName evidence="3">Glutathione hydrolase</fullName>
        <ecNumber evidence="3">2.3.2.2</ecNumber>
        <ecNumber evidence="3">3.4.19.13</ecNumber>
    </recommendedName>
    <alternativeName>
        <fullName evidence="3">Gamma-glutamyltransferase</fullName>
    </alternativeName>
    <alternativeName>
        <fullName evidence="3">Gamma-glutamyltranspeptidase</fullName>
    </alternativeName>
</protein>
<dbReference type="RefSeq" id="XP_037218523.1">
    <property type="nucleotide sequence ID" value="XM_037365281.1"/>
</dbReference>
<dbReference type="GO" id="GO:0036374">
    <property type="term" value="F:glutathione hydrolase activity"/>
    <property type="evidence" value="ECO:0007669"/>
    <property type="project" value="UniProtKB-UniRule"/>
</dbReference>
<dbReference type="PANTHER" id="PTHR11686">
    <property type="entry name" value="GAMMA GLUTAMYL TRANSPEPTIDASE"/>
    <property type="match status" value="1"/>
</dbReference>
<dbReference type="SUPFAM" id="SSF56235">
    <property type="entry name" value="N-terminal nucleophile aminohydrolases (Ntn hydrolases)"/>
    <property type="match status" value="1"/>
</dbReference>
<dbReference type="InterPro" id="IPR029055">
    <property type="entry name" value="Ntn_hydrolases_N"/>
</dbReference>
<reference evidence="5" key="1">
    <citation type="submission" date="2020-05" db="EMBL/GenBank/DDBJ databases">
        <title>Mycena genomes resolve the evolution of fungal bioluminescence.</title>
        <authorList>
            <person name="Tsai I.J."/>
        </authorList>
    </citation>
    <scope>NUCLEOTIDE SEQUENCE</scope>
    <source>
        <strain evidence="5">171206Taipei</strain>
    </source>
</reference>
<comment type="catalytic activity">
    <reaction evidence="3">
        <text>an N-terminal (5-L-glutamyl)-[peptide] + an alpha-amino acid = 5-L-glutamyl amino acid + an N-terminal L-alpha-aminoacyl-[peptide]</text>
        <dbReference type="Rhea" id="RHEA:23904"/>
        <dbReference type="Rhea" id="RHEA-COMP:9780"/>
        <dbReference type="Rhea" id="RHEA-COMP:9795"/>
        <dbReference type="ChEBI" id="CHEBI:77644"/>
        <dbReference type="ChEBI" id="CHEBI:78597"/>
        <dbReference type="ChEBI" id="CHEBI:78599"/>
        <dbReference type="ChEBI" id="CHEBI:78608"/>
        <dbReference type="EC" id="2.3.2.2"/>
    </reaction>
</comment>
<feature type="binding site" evidence="2">
    <location>
        <begin position="386"/>
        <end position="388"/>
    </location>
    <ligand>
        <name>L-glutamate</name>
        <dbReference type="ChEBI" id="CHEBI:29985"/>
    </ligand>
</feature>
<feature type="binding site" evidence="2">
    <location>
        <position position="461"/>
    </location>
    <ligand>
        <name>L-glutamate</name>
        <dbReference type="ChEBI" id="CHEBI:29985"/>
    </ligand>
</feature>
<feature type="binding site" evidence="2">
    <location>
        <position position="95"/>
    </location>
    <ligand>
        <name>L-glutamate</name>
        <dbReference type="ChEBI" id="CHEBI:29985"/>
    </ligand>
</feature>
<dbReference type="GO" id="GO:0005886">
    <property type="term" value="C:plasma membrane"/>
    <property type="evidence" value="ECO:0007669"/>
    <property type="project" value="TreeGrafter"/>
</dbReference>
<organism evidence="5 6">
    <name type="scientific">Mycena indigotica</name>
    <dbReference type="NCBI Taxonomy" id="2126181"/>
    <lineage>
        <taxon>Eukaryota</taxon>
        <taxon>Fungi</taxon>
        <taxon>Dikarya</taxon>
        <taxon>Basidiomycota</taxon>
        <taxon>Agaricomycotina</taxon>
        <taxon>Agaricomycetes</taxon>
        <taxon>Agaricomycetidae</taxon>
        <taxon>Agaricales</taxon>
        <taxon>Marasmiineae</taxon>
        <taxon>Mycenaceae</taxon>
        <taxon>Mycena</taxon>
    </lineage>
</organism>
<dbReference type="UniPathway" id="UPA00204"/>
<comment type="caution">
    <text evidence="5">The sequence shown here is derived from an EMBL/GenBank/DDBJ whole genome shotgun (WGS) entry which is preliminary data.</text>
</comment>
<dbReference type="OrthoDB" id="1081007at2759"/>
<evidence type="ECO:0000256" key="1">
    <source>
        <dbReference type="PIRSR" id="PIRSR600101-1"/>
    </source>
</evidence>
<dbReference type="EMBL" id="JACAZF010000007">
    <property type="protein sequence ID" value="KAF7299135.1"/>
    <property type="molecule type" value="Genomic_DNA"/>
</dbReference>
<keyword evidence="3" id="KW-0012">Acyltransferase</keyword>
<dbReference type="AlphaFoldDB" id="A0A8H6SGF7"/>
<dbReference type="PANTHER" id="PTHR11686:SF62">
    <property type="entry name" value="GLUTATHIONE HYDROLASE"/>
    <property type="match status" value="1"/>
</dbReference>
<dbReference type="Proteomes" id="UP000636479">
    <property type="component" value="Unassembled WGS sequence"/>
</dbReference>
<comment type="function">
    <text evidence="3">Cleaves the gamma-glutamyl peptide bond of glutathione and glutathione conjugates.</text>
</comment>
<evidence type="ECO:0000313" key="5">
    <source>
        <dbReference type="EMBL" id="KAF7299135.1"/>
    </source>
</evidence>
<feature type="signal peptide" evidence="4">
    <location>
        <begin position="1"/>
        <end position="18"/>
    </location>
</feature>
<dbReference type="GO" id="GO:0006751">
    <property type="term" value="P:glutathione catabolic process"/>
    <property type="evidence" value="ECO:0007669"/>
    <property type="project" value="UniProtKB-UniRule"/>
</dbReference>
<sequence>MALLRLLALSLFLASTSANSDARGKHGAVVSEVKECSDHGVEILKIGGSAADAIIATGLCVGVIGAFHSGIGGGGFMIVRSQNGRRTAYETIDFREEMPALGNVTMYSQNSNPTASTIGGLSVGIPGELRGWQLLHQRHGKLPWPVLFIPAIKVARGGFKVNVDLAAALNPTTYPFLLSDPLWAEVYAPNGKVATFNQTIYRKRYAKTLETIAALGADAFYRGPIAENTSKAARKTGGILTTQDLAKYKAILRQPRNITYRGRYRIFSTVAPSSGTVVLSALKIFDAYAKDIETDQTTHALIQSTKFGYGQRTTFGDPAFTKNVTQLEGLYLQDSTVASIRARLPLNTTFTAPYYIPSNYSVLDDHGTSHMAAVDKWGNAVSLTSTVNLYWGSRVMTEDGFVLNDEMDDFSSPNSTNSFGFPASPINFIAPFKRPQSSISSSIAEDLKTGEFIMATGSAGGSRIITATLQNLHHHLDLGLTAVQSAFTPRWHDQLGVSTLFEGYGTVNAAAGAALGIAPFSNATIGYLVGLGYNVSTQDYTGSTSHVIVKKDSTFEASNDPRKSAGGGSAY</sequence>
<dbReference type="InterPro" id="IPR043138">
    <property type="entry name" value="GGT_lsub"/>
</dbReference>
<evidence type="ECO:0000313" key="6">
    <source>
        <dbReference type="Proteomes" id="UP000636479"/>
    </source>
</evidence>
<dbReference type="Pfam" id="PF01019">
    <property type="entry name" value="G_glu_transpept"/>
    <property type="match status" value="1"/>
</dbReference>
<dbReference type="Gene3D" id="3.60.20.40">
    <property type="match status" value="1"/>
</dbReference>
<dbReference type="EC" id="3.4.19.13" evidence="3"/>
<evidence type="ECO:0000256" key="4">
    <source>
        <dbReference type="SAM" id="SignalP"/>
    </source>
</evidence>
<accession>A0A8H6SGF7</accession>
<dbReference type="Gene3D" id="1.10.246.130">
    <property type="match status" value="1"/>
</dbReference>
<comment type="catalytic activity">
    <reaction evidence="3">
        <text>an S-substituted glutathione + H2O = an S-substituted L-cysteinylglycine + L-glutamate</text>
        <dbReference type="Rhea" id="RHEA:59468"/>
        <dbReference type="ChEBI" id="CHEBI:15377"/>
        <dbReference type="ChEBI" id="CHEBI:29985"/>
        <dbReference type="ChEBI" id="CHEBI:90779"/>
        <dbReference type="ChEBI" id="CHEBI:143103"/>
        <dbReference type="EC" id="3.4.19.13"/>
    </reaction>
</comment>
<evidence type="ECO:0000256" key="2">
    <source>
        <dbReference type="PIRSR" id="PIRSR600101-2"/>
    </source>
</evidence>
<dbReference type="GeneID" id="59347797"/>
<keyword evidence="3" id="KW-0378">Hydrolase</keyword>
<dbReference type="GO" id="GO:0103068">
    <property type="term" value="F:leukotriene C4 gamma-glutamyl transferase activity"/>
    <property type="evidence" value="ECO:0007669"/>
    <property type="project" value="UniProtKB-EC"/>
</dbReference>
<keyword evidence="6" id="KW-1185">Reference proteome</keyword>
<feature type="binding site" evidence="2">
    <location>
        <position position="409"/>
    </location>
    <ligand>
        <name>L-glutamate</name>
        <dbReference type="ChEBI" id="CHEBI:29985"/>
    </ligand>
</feature>
<evidence type="ECO:0000256" key="3">
    <source>
        <dbReference type="RuleBase" id="RU368068"/>
    </source>
</evidence>
<feature type="chain" id="PRO_5034868929" description="Glutathione hydrolase" evidence="4">
    <location>
        <begin position="19"/>
        <end position="571"/>
    </location>
</feature>